<dbReference type="Gene3D" id="3.20.20.70">
    <property type="entry name" value="Aldolase class I"/>
    <property type="match status" value="1"/>
</dbReference>
<evidence type="ECO:0000259" key="8">
    <source>
        <dbReference type="PROSITE" id="PS51349"/>
    </source>
</evidence>
<dbReference type="PROSITE" id="PS00557">
    <property type="entry name" value="FMN_HYDROXY_ACID_DH_1"/>
    <property type="match status" value="1"/>
</dbReference>
<dbReference type="GO" id="GO:0010181">
    <property type="term" value="F:FMN binding"/>
    <property type="evidence" value="ECO:0007669"/>
    <property type="project" value="InterPro"/>
</dbReference>
<dbReference type="FunFam" id="3.20.20.70:FF:000029">
    <property type="entry name" value="L-lactate dehydrogenase"/>
    <property type="match status" value="1"/>
</dbReference>
<evidence type="ECO:0000256" key="6">
    <source>
        <dbReference type="PIRSR" id="PIRSR000138-1"/>
    </source>
</evidence>
<gene>
    <name evidence="9" type="ORF">DNK06_18045</name>
</gene>
<dbReference type="Pfam" id="PF01070">
    <property type="entry name" value="FMN_dh"/>
    <property type="match status" value="1"/>
</dbReference>
<feature type="binding site" evidence="7">
    <location>
        <position position="290"/>
    </location>
    <ligand>
        <name>glyoxylate</name>
        <dbReference type="ChEBI" id="CHEBI:36655"/>
    </ligand>
</feature>
<evidence type="ECO:0000256" key="2">
    <source>
        <dbReference type="ARBA" id="ARBA00022630"/>
    </source>
</evidence>
<comment type="similarity">
    <text evidence="5">Belongs to the FMN-dependent alpha-hydroxy acid dehydrogenase family.</text>
</comment>
<keyword evidence="4" id="KW-0560">Oxidoreductase</keyword>
<dbReference type="PANTHER" id="PTHR10578:SF107">
    <property type="entry name" value="2-HYDROXYACID OXIDASE 1"/>
    <property type="match status" value="1"/>
</dbReference>
<dbReference type="InterPro" id="IPR008259">
    <property type="entry name" value="FMN_hydac_DH_AS"/>
</dbReference>
<feature type="binding site" evidence="7">
    <location>
        <position position="140"/>
    </location>
    <ligand>
        <name>glyoxylate</name>
        <dbReference type="ChEBI" id="CHEBI:36655"/>
    </ligand>
</feature>
<dbReference type="CDD" id="cd02809">
    <property type="entry name" value="alpha_hydroxyacid_oxid_FMN"/>
    <property type="match status" value="1"/>
</dbReference>
<dbReference type="GO" id="GO:0005886">
    <property type="term" value="C:plasma membrane"/>
    <property type="evidence" value="ECO:0007669"/>
    <property type="project" value="TreeGrafter"/>
</dbReference>
<dbReference type="SUPFAM" id="SSF51395">
    <property type="entry name" value="FMN-linked oxidoreductases"/>
    <property type="match status" value="1"/>
</dbReference>
<dbReference type="InterPro" id="IPR012133">
    <property type="entry name" value="Alpha-hydoxy_acid_DH_FMN"/>
</dbReference>
<feature type="binding site" evidence="7">
    <location>
        <position position="287"/>
    </location>
    <ligand>
        <name>glyoxylate</name>
        <dbReference type="ChEBI" id="CHEBI:36655"/>
    </ligand>
</feature>
<dbReference type="InterPro" id="IPR000262">
    <property type="entry name" value="FMN-dep_DH"/>
</dbReference>
<dbReference type="EMBL" id="QJUI01000016">
    <property type="protein sequence ID" value="TBU75002.1"/>
    <property type="molecule type" value="Genomic_DNA"/>
</dbReference>
<proteinExistence type="inferred from homology"/>
<feature type="binding site" evidence="7">
    <location>
        <begin position="87"/>
        <end position="89"/>
    </location>
    <ligand>
        <name>FMN</name>
        <dbReference type="ChEBI" id="CHEBI:58210"/>
    </ligand>
</feature>
<name>A0A4Q9QHW9_9GAMM</name>
<feature type="binding site" evidence="7">
    <location>
        <position position="166"/>
    </location>
    <ligand>
        <name>FMN</name>
        <dbReference type="ChEBI" id="CHEBI:58210"/>
    </ligand>
</feature>
<feature type="binding site" evidence="7">
    <location>
        <position position="116"/>
    </location>
    <ligand>
        <name>FMN</name>
        <dbReference type="ChEBI" id="CHEBI:58210"/>
    </ligand>
</feature>
<feature type="binding site" evidence="7">
    <location>
        <begin position="318"/>
        <end position="322"/>
    </location>
    <ligand>
        <name>FMN</name>
        <dbReference type="ChEBI" id="CHEBI:58210"/>
    </ligand>
</feature>
<feature type="binding site" evidence="7">
    <location>
        <position position="175"/>
    </location>
    <ligand>
        <name>glyoxylate</name>
        <dbReference type="ChEBI" id="CHEBI:36655"/>
    </ligand>
</feature>
<accession>A0A4Q9QHW9</accession>
<dbReference type="InterPro" id="IPR037396">
    <property type="entry name" value="FMN_HAD"/>
</dbReference>
<dbReference type="AlphaFoldDB" id="A0A4Q9QHW9"/>
<dbReference type="PROSITE" id="PS51349">
    <property type="entry name" value="FMN_HYDROXY_ACID_DH_2"/>
    <property type="match status" value="1"/>
</dbReference>
<keyword evidence="10" id="KW-1185">Reference proteome</keyword>
<reference evidence="9 10" key="1">
    <citation type="submission" date="2018-06" db="EMBL/GenBank/DDBJ databases">
        <title>Three novel Pseudomonas species isolated from symptomatic oak.</title>
        <authorList>
            <person name="Bueno-Gonzalez V."/>
            <person name="Brady C."/>
        </authorList>
    </citation>
    <scope>NUCLEOTIDE SEQUENCE [LARGE SCALE GENOMIC DNA]</scope>
    <source>
        <strain evidence="9 10">P9A</strain>
    </source>
</reference>
<evidence type="ECO:0000313" key="10">
    <source>
        <dbReference type="Proteomes" id="UP000292302"/>
    </source>
</evidence>
<organism evidence="9 10">
    <name type="scientific">Phytopseudomonas daroniae</name>
    <dbReference type="NCBI Taxonomy" id="2487519"/>
    <lineage>
        <taxon>Bacteria</taxon>
        <taxon>Pseudomonadati</taxon>
        <taxon>Pseudomonadota</taxon>
        <taxon>Gammaproteobacteria</taxon>
        <taxon>Pseudomonadales</taxon>
        <taxon>Pseudomonadaceae</taxon>
        <taxon>Phytopseudomonas</taxon>
    </lineage>
</organism>
<evidence type="ECO:0000256" key="5">
    <source>
        <dbReference type="ARBA" id="ARBA00024042"/>
    </source>
</evidence>
<evidence type="ECO:0000313" key="9">
    <source>
        <dbReference type="EMBL" id="TBU75002.1"/>
    </source>
</evidence>
<feature type="binding site" evidence="7">
    <location>
        <position position="285"/>
    </location>
    <ligand>
        <name>FMN</name>
        <dbReference type="ChEBI" id="CHEBI:58210"/>
    </ligand>
</feature>
<comment type="caution">
    <text evidence="9">The sequence shown here is derived from an EMBL/GenBank/DDBJ whole genome shotgun (WGS) entry which is preliminary data.</text>
</comment>
<keyword evidence="2 7" id="KW-0285">Flavoprotein</keyword>
<dbReference type="RefSeq" id="WP_131181391.1">
    <property type="nucleotide sequence ID" value="NZ_QJUI01000016.1"/>
</dbReference>
<feature type="active site" description="Proton acceptor" evidence="6">
    <location>
        <position position="287"/>
    </location>
</feature>
<feature type="binding site" evidence="7">
    <location>
        <begin position="341"/>
        <end position="342"/>
    </location>
    <ligand>
        <name>FMN</name>
        <dbReference type="ChEBI" id="CHEBI:58210"/>
    </ligand>
</feature>
<feature type="binding site" evidence="7">
    <location>
        <position position="34"/>
    </location>
    <ligand>
        <name>glyoxylate</name>
        <dbReference type="ChEBI" id="CHEBI:36655"/>
    </ligand>
</feature>
<evidence type="ECO:0000256" key="4">
    <source>
        <dbReference type="ARBA" id="ARBA00023002"/>
    </source>
</evidence>
<dbReference type="GO" id="GO:0009060">
    <property type="term" value="P:aerobic respiration"/>
    <property type="evidence" value="ECO:0007669"/>
    <property type="project" value="TreeGrafter"/>
</dbReference>
<feature type="binding site" evidence="7">
    <location>
        <position position="138"/>
    </location>
    <ligand>
        <name>FMN</name>
        <dbReference type="ChEBI" id="CHEBI:58210"/>
    </ligand>
</feature>
<feature type="domain" description="FMN hydroxy acid dehydrogenase" evidence="8">
    <location>
        <begin position="8"/>
        <end position="392"/>
    </location>
</feature>
<sequence>MRRYYRGSDLRRIHSIAELAQLARRRLPHFAWEYLAGGAEDELTLQRNRQAYAEVGLQQRALVPCHAAKTDRALFGKPAALPLLIGPTGYNGMLHRDADIHLARAATARGVPFCLSTVANAALEQIVRQVPGVDLWFQLYAMRDAAIQADLLARAQRAGVSTLLLTSDAMVLGNREWDRRNFVRPRQLSLANKLEVLRHPRWLRQVMWPHGLPSMGNLDPYLPEGERTALGSMQFIGEQMDSLLDWDALARLRDQWTGQFLLKGVLHPADAERAIALGLDGLVISNHGGRQLDGAVSSLDALRLIAPLARGRLALLLDGGIRRGSDIVKALALGADAVLLGRASLYGVAVAGEAGAGRALDLLAEELRRTLNLMGCPDIDELSAEWLTFNMRPATARLSDWSSTCACTN</sequence>
<dbReference type="PIRSF" id="PIRSF000138">
    <property type="entry name" value="Al-hdrx_acd_dh"/>
    <property type="match status" value="1"/>
</dbReference>
<dbReference type="OrthoDB" id="9770452at2"/>
<feature type="binding site" evidence="7">
    <location>
        <position position="263"/>
    </location>
    <ligand>
        <name>glyoxylate</name>
        <dbReference type="ChEBI" id="CHEBI:36655"/>
    </ligand>
</feature>
<dbReference type="Proteomes" id="UP000292302">
    <property type="component" value="Unassembled WGS sequence"/>
</dbReference>
<evidence type="ECO:0000256" key="3">
    <source>
        <dbReference type="ARBA" id="ARBA00022643"/>
    </source>
</evidence>
<dbReference type="PANTHER" id="PTHR10578">
    <property type="entry name" value="S -2-HYDROXY-ACID OXIDASE-RELATED"/>
    <property type="match status" value="1"/>
</dbReference>
<protein>
    <submittedName>
        <fullName evidence="9">Alpha-hydroxy-acid oxidizing enzyme</fullName>
    </submittedName>
</protein>
<evidence type="ECO:0000256" key="7">
    <source>
        <dbReference type="PIRSR" id="PIRSR000138-2"/>
    </source>
</evidence>
<comment type="cofactor">
    <cofactor evidence="1">
        <name>FMN</name>
        <dbReference type="ChEBI" id="CHEBI:58210"/>
    </cofactor>
</comment>
<evidence type="ECO:0000256" key="1">
    <source>
        <dbReference type="ARBA" id="ARBA00001917"/>
    </source>
</evidence>
<dbReference type="GO" id="GO:0004459">
    <property type="term" value="F:L-lactate dehydrogenase (NAD+) activity"/>
    <property type="evidence" value="ECO:0007669"/>
    <property type="project" value="TreeGrafter"/>
</dbReference>
<keyword evidence="3 7" id="KW-0288">FMN</keyword>
<dbReference type="InterPro" id="IPR013785">
    <property type="entry name" value="Aldolase_TIM"/>
</dbReference>